<evidence type="ECO:0000256" key="1">
    <source>
        <dbReference type="ARBA" id="ARBA00004127"/>
    </source>
</evidence>
<name>A0ABN3KYL7_9ACTN</name>
<comment type="caution">
    <text evidence="8">The sequence shown here is derived from an EMBL/GenBank/DDBJ whole genome shotgun (WGS) entry which is preliminary data.</text>
</comment>
<keyword evidence="4 6" id="KW-0472">Membrane</keyword>
<reference evidence="8 9" key="1">
    <citation type="journal article" date="2019" name="Int. J. Syst. Evol. Microbiol.">
        <title>The Global Catalogue of Microorganisms (GCM) 10K type strain sequencing project: providing services to taxonomists for standard genome sequencing and annotation.</title>
        <authorList>
            <consortium name="The Broad Institute Genomics Platform"/>
            <consortium name="The Broad Institute Genome Sequencing Center for Infectious Disease"/>
            <person name="Wu L."/>
            <person name="Ma J."/>
        </authorList>
    </citation>
    <scope>NUCLEOTIDE SEQUENCE [LARGE SCALE GENOMIC DNA]</scope>
    <source>
        <strain evidence="8 9">JCM 6307</strain>
    </source>
</reference>
<gene>
    <name evidence="8" type="ORF">GCM10010406_07690</name>
</gene>
<feature type="region of interest" description="Disordered" evidence="5">
    <location>
        <begin position="90"/>
        <end position="109"/>
    </location>
</feature>
<protein>
    <submittedName>
        <fullName evidence="8">YkvA family protein</fullName>
    </submittedName>
</protein>
<feature type="transmembrane region" description="Helical" evidence="6">
    <location>
        <begin position="6"/>
        <end position="28"/>
    </location>
</feature>
<evidence type="ECO:0000256" key="3">
    <source>
        <dbReference type="ARBA" id="ARBA00022989"/>
    </source>
</evidence>
<dbReference type="RefSeq" id="WP_182311559.1">
    <property type="nucleotide sequence ID" value="NZ_BAAATA010000003.1"/>
</dbReference>
<dbReference type="Pfam" id="PF06803">
    <property type="entry name" value="DUF1232"/>
    <property type="match status" value="1"/>
</dbReference>
<keyword evidence="9" id="KW-1185">Reference proteome</keyword>
<comment type="subcellular location">
    <subcellularLocation>
        <location evidence="1">Endomembrane system</location>
        <topology evidence="1">Multi-pass membrane protein</topology>
    </subcellularLocation>
</comment>
<keyword evidence="3 6" id="KW-1133">Transmembrane helix</keyword>
<evidence type="ECO:0000256" key="5">
    <source>
        <dbReference type="SAM" id="MobiDB-lite"/>
    </source>
</evidence>
<dbReference type="EMBL" id="BAAATA010000003">
    <property type="protein sequence ID" value="GAA2474141.1"/>
    <property type="molecule type" value="Genomic_DNA"/>
</dbReference>
<evidence type="ECO:0000256" key="2">
    <source>
        <dbReference type="ARBA" id="ARBA00022692"/>
    </source>
</evidence>
<sequence length="109" mass="11368">MSTGETVLVVVLALAGIAVLAVGIRFAVKLVGVYRDLRAKGMTTSDRLVFWGALLYTLSPLDLVPDPVYLDDVGVLLLALRHLHAAAAKAGLPGTRGPGADRTPAAPPR</sequence>
<proteinExistence type="predicted"/>
<dbReference type="Proteomes" id="UP001501358">
    <property type="component" value="Unassembled WGS sequence"/>
</dbReference>
<evidence type="ECO:0000313" key="9">
    <source>
        <dbReference type="Proteomes" id="UP001501358"/>
    </source>
</evidence>
<keyword evidence="2 6" id="KW-0812">Transmembrane</keyword>
<feature type="domain" description="DUF1232" evidence="7">
    <location>
        <begin position="47"/>
        <end position="78"/>
    </location>
</feature>
<evidence type="ECO:0000313" key="8">
    <source>
        <dbReference type="EMBL" id="GAA2474141.1"/>
    </source>
</evidence>
<evidence type="ECO:0000259" key="7">
    <source>
        <dbReference type="Pfam" id="PF06803"/>
    </source>
</evidence>
<accession>A0ABN3KYL7</accession>
<dbReference type="InterPro" id="IPR010652">
    <property type="entry name" value="DUF1232"/>
</dbReference>
<organism evidence="8 9">
    <name type="scientific">Streptomyces thermolineatus</name>
    <dbReference type="NCBI Taxonomy" id="44033"/>
    <lineage>
        <taxon>Bacteria</taxon>
        <taxon>Bacillati</taxon>
        <taxon>Actinomycetota</taxon>
        <taxon>Actinomycetes</taxon>
        <taxon>Kitasatosporales</taxon>
        <taxon>Streptomycetaceae</taxon>
        <taxon>Streptomyces</taxon>
    </lineage>
</organism>
<evidence type="ECO:0000256" key="6">
    <source>
        <dbReference type="SAM" id="Phobius"/>
    </source>
</evidence>
<evidence type="ECO:0000256" key="4">
    <source>
        <dbReference type="ARBA" id="ARBA00023136"/>
    </source>
</evidence>